<reference evidence="1" key="2">
    <citation type="journal article" date="2015" name="Fish Shellfish Immunol.">
        <title>Early steps in the European eel (Anguilla anguilla)-Vibrio vulnificus interaction in the gills: Role of the RtxA13 toxin.</title>
        <authorList>
            <person name="Callol A."/>
            <person name="Pajuelo D."/>
            <person name="Ebbesson L."/>
            <person name="Teles M."/>
            <person name="MacKenzie S."/>
            <person name="Amaro C."/>
        </authorList>
    </citation>
    <scope>NUCLEOTIDE SEQUENCE</scope>
</reference>
<dbReference type="EMBL" id="GBXM01065347">
    <property type="protein sequence ID" value="JAH43230.1"/>
    <property type="molecule type" value="Transcribed_RNA"/>
</dbReference>
<accession>A0A0E9SRG0</accession>
<name>A0A0E9SRG0_ANGAN</name>
<protein>
    <submittedName>
        <fullName evidence="1">Uncharacterized protein</fullName>
    </submittedName>
</protein>
<reference evidence="1" key="1">
    <citation type="submission" date="2014-11" db="EMBL/GenBank/DDBJ databases">
        <authorList>
            <person name="Amaro Gonzalez C."/>
        </authorList>
    </citation>
    <scope>NUCLEOTIDE SEQUENCE</scope>
</reference>
<organism evidence="1">
    <name type="scientific">Anguilla anguilla</name>
    <name type="common">European freshwater eel</name>
    <name type="synonym">Muraena anguilla</name>
    <dbReference type="NCBI Taxonomy" id="7936"/>
    <lineage>
        <taxon>Eukaryota</taxon>
        <taxon>Metazoa</taxon>
        <taxon>Chordata</taxon>
        <taxon>Craniata</taxon>
        <taxon>Vertebrata</taxon>
        <taxon>Euteleostomi</taxon>
        <taxon>Actinopterygii</taxon>
        <taxon>Neopterygii</taxon>
        <taxon>Teleostei</taxon>
        <taxon>Anguilliformes</taxon>
        <taxon>Anguillidae</taxon>
        <taxon>Anguilla</taxon>
    </lineage>
</organism>
<evidence type="ECO:0000313" key="1">
    <source>
        <dbReference type="EMBL" id="JAH43230.1"/>
    </source>
</evidence>
<proteinExistence type="predicted"/>
<sequence length="13" mass="1529">MKNEGLKFNSLTF</sequence>